<feature type="domain" description="Transposase-like Mu C-terminal" evidence="2">
    <location>
        <begin position="2"/>
        <end position="57"/>
    </location>
</feature>
<dbReference type="Proteomes" id="UP000004457">
    <property type="component" value="Unassembled WGS sequence"/>
</dbReference>
<dbReference type="GeneID" id="80987550"/>
<feature type="region of interest" description="Disordered" evidence="1">
    <location>
        <begin position="115"/>
        <end position="170"/>
    </location>
</feature>
<feature type="compositionally biased region" description="Basic and acidic residues" evidence="1">
    <location>
        <begin position="121"/>
        <end position="133"/>
    </location>
</feature>
<keyword evidence="4" id="KW-1185">Reference proteome</keyword>
<dbReference type="EMBL" id="ACEN01000005">
    <property type="protein sequence ID" value="EEG34662.1"/>
    <property type="molecule type" value="Genomic_DNA"/>
</dbReference>
<comment type="caution">
    <text evidence="3">The sequence shown here is derived from an EMBL/GenBank/DDBJ whole genome shotgun (WGS) entry which is preliminary data.</text>
</comment>
<dbReference type="InterPro" id="IPR015378">
    <property type="entry name" value="Transposase-like_Mu_C"/>
</dbReference>
<name>C0EK39_NEIFL</name>
<dbReference type="Pfam" id="PF09299">
    <property type="entry name" value="Mu-transpos_C"/>
    <property type="match status" value="1"/>
</dbReference>
<evidence type="ECO:0000256" key="1">
    <source>
        <dbReference type="SAM" id="MobiDB-lite"/>
    </source>
</evidence>
<accession>C0EK39</accession>
<dbReference type="RefSeq" id="WP_003679126.1">
    <property type="nucleotide sequence ID" value="NZ_ACEN01000005.1"/>
</dbReference>
<evidence type="ECO:0000313" key="3">
    <source>
        <dbReference type="EMBL" id="EEG34662.1"/>
    </source>
</evidence>
<sequence>MRTVQQYGVAIHKITYWHDVLRTWIGATDPTNPKQARQFIFRIDPRDLSVIWFYAPDLLMYFPIPYRDSSHPVISIWELREIQRQLKREQKQNIDENMIFAAYSRMRELEQQAKGKTKAIRRAEQRRQLDQRTRAALPTPKDDFQAAMLPETQNHEFDDIQPFDDLDDLS</sequence>
<dbReference type="eggNOG" id="COG2801">
    <property type="taxonomic scope" value="Bacteria"/>
</dbReference>
<evidence type="ECO:0000259" key="2">
    <source>
        <dbReference type="Pfam" id="PF09299"/>
    </source>
</evidence>
<organism evidence="3 4">
    <name type="scientific">Neisseria flavescens NRL30031/H210</name>
    <dbReference type="NCBI Taxonomy" id="546264"/>
    <lineage>
        <taxon>Bacteria</taxon>
        <taxon>Pseudomonadati</taxon>
        <taxon>Pseudomonadota</taxon>
        <taxon>Betaproteobacteria</taxon>
        <taxon>Neisseriales</taxon>
        <taxon>Neisseriaceae</taxon>
        <taxon>Neisseria</taxon>
    </lineage>
</organism>
<reference evidence="3 4" key="1">
    <citation type="submission" date="2009-01" db="EMBL/GenBank/DDBJ databases">
        <authorList>
            <person name="Fulton L."/>
            <person name="Clifton S."/>
            <person name="Chinwalla A.T."/>
            <person name="Mitreva M."/>
            <person name="Sodergren E."/>
            <person name="Weinstock G."/>
            <person name="Clifton S."/>
            <person name="Dooling D.J."/>
            <person name="Fulton B."/>
            <person name="Minx P."/>
            <person name="Pepin K.H."/>
            <person name="Johnson M."/>
            <person name="Bhonagiri V."/>
            <person name="Nash W.E."/>
            <person name="Mardis E.R."/>
            <person name="Wilson R.K."/>
        </authorList>
    </citation>
    <scope>NUCLEOTIDE SEQUENCE [LARGE SCALE GENOMIC DNA]</scope>
    <source>
        <strain evidence="3 4">NRL30031/H210</strain>
    </source>
</reference>
<protein>
    <recommendedName>
        <fullName evidence="2">Transposase-like Mu C-terminal domain-containing protein</fullName>
    </recommendedName>
</protein>
<dbReference type="AlphaFoldDB" id="C0EK39"/>
<proteinExistence type="predicted"/>
<feature type="compositionally biased region" description="Acidic residues" evidence="1">
    <location>
        <begin position="159"/>
        <end position="170"/>
    </location>
</feature>
<evidence type="ECO:0000313" key="4">
    <source>
        <dbReference type="Proteomes" id="UP000004457"/>
    </source>
</evidence>
<gene>
    <name evidence="3" type="ORF">NEIFLAOT_00281</name>
</gene>